<feature type="domain" description="Receptor ligand binding region" evidence="7">
    <location>
        <begin position="19"/>
        <end position="111"/>
    </location>
</feature>
<dbReference type="GO" id="GO:0016020">
    <property type="term" value="C:membrane"/>
    <property type="evidence" value="ECO:0007669"/>
    <property type="project" value="UniProtKB-SubCell"/>
</dbReference>
<evidence type="ECO:0000256" key="2">
    <source>
        <dbReference type="ARBA" id="ARBA00022692"/>
    </source>
</evidence>
<organism evidence="8 9">
    <name type="scientific">Acer saccharum</name>
    <name type="common">Sugar maple</name>
    <dbReference type="NCBI Taxonomy" id="4024"/>
    <lineage>
        <taxon>Eukaryota</taxon>
        <taxon>Viridiplantae</taxon>
        <taxon>Streptophyta</taxon>
        <taxon>Embryophyta</taxon>
        <taxon>Tracheophyta</taxon>
        <taxon>Spermatophyta</taxon>
        <taxon>Magnoliopsida</taxon>
        <taxon>eudicotyledons</taxon>
        <taxon>Gunneridae</taxon>
        <taxon>Pentapetalae</taxon>
        <taxon>rosids</taxon>
        <taxon>malvids</taxon>
        <taxon>Sapindales</taxon>
        <taxon>Sapindaceae</taxon>
        <taxon>Hippocastanoideae</taxon>
        <taxon>Acereae</taxon>
        <taxon>Acer</taxon>
    </lineage>
</organism>
<dbReference type="PANTHER" id="PTHR34836">
    <property type="entry name" value="OS06G0188250 PROTEIN"/>
    <property type="match status" value="1"/>
</dbReference>
<dbReference type="Proteomes" id="UP001168877">
    <property type="component" value="Unassembled WGS sequence"/>
</dbReference>
<keyword evidence="9" id="KW-1185">Reference proteome</keyword>
<evidence type="ECO:0000256" key="4">
    <source>
        <dbReference type="ARBA" id="ARBA00023136"/>
    </source>
</evidence>
<dbReference type="Pfam" id="PF01094">
    <property type="entry name" value="ANF_receptor"/>
    <property type="match status" value="1"/>
</dbReference>
<dbReference type="GO" id="GO:0004930">
    <property type="term" value="F:G protein-coupled receptor activity"/>
    <property type="evidence" value="ECO:0007669"/>
    <property type="project" value="InterPro"/>
</dbReference>
<protein>
    <recommendedName>
        <fullName evidence="7">Receptor ligand binding region domain-containing protein</fullName>
    </recommendedName>
</protein>
<keyword evidence="6" id="KW-0325">Glycoprotein</keyword>
<dbReference type="PRINTS" id="PR00248">
    <property type="entry name" value="GPCRMGR"/>
</dbReference>
<keyword evidence="5" id="KW-0675">Receptor</keyword>
<dbReference type="InterPro" id="IPR000337">
    <property type="entry name" value="GPCR_3"/>
</dbReference>
<dbReference type="InterPro" id="IPR001828">
    <property type="entry name" value="ANF_lig-bd_rcpt"/>
</dbReference>
<sequence length="112" mass="12320">MCPKPEKLNQYFLLCTIFSALDLIKNVQVQAIIGPENSMQTNFVIDLGNKSQVPILSFSATNPSLTSSIKTPYFFRGITNDSSQVGAITALIQAFGWREAVPIYVDNEFGQG</sequence>
<dbReference type="AlphaFoldDB" id="A0AA39RHW8"/>
<dbReference type="InterPro" id="IPR028082">
    <property type="entry name" value="Peripla_BP_I"/>
</dbReference>
<reference evidence="8" key="2">
    <citation type="submission" date="2023-06" db="EMBL/GenBank/DDBJ databases">
        <authorList>
            <person name="Swenson N.G."/>
            <person name="Wegrzyn J.L."/>
            <person name="Mcevoy S.L."/>
        </authorList>
    </citation>
    <scope>NUCLEOTIDE SEQUENCE</scope>
    <source>
        <strain evidence="8">NS2018</strain>
        <tissue evidence="8">Leaf</tissue>
    </source>
</reference>
<evidence type="ECO:0000256" key="5">
    <source>
        <dbReference type="ARBA" id="ARBA00023170"/>
    </source>
</evidence>
<evidence type="ECO:0000256" key="3">
    <source>
        <dbReference type="ARBA" id="ARBA00022989"/>
    </source>
</evidence>
<dbReference type="Gene3D" id="3.40.50.2300">
    <property type="match status" value="1"/>
</dbReference>
<keyword evidence="2" id="KW-0812">Transmembrane</keyword>
<proteinExistence type="predicted"/>
<dbReference type="PANTHER" id="PTHR34836:SF1">
    <property type="entry name" value="OS09G0428600 PROTEIN"/>
    <property type="match status" value="1"/>
</dbReference>
<evidence type="ECO:0000256" key="1">
    <source>
        <dbReference type="ARBA" id="ARBA00004141"/>
    </source>
</evidence>
<reference evidence="8" key="1">
    <citation type="journal article" date="2022" name="Plant J.">
        <title>Strategies of tolerance reflected in two North American maple genomes.</title>
        <authorList>
            <person name="McEvoy S.L."/>
            <person name="Sezen U.U."/>
            <person name="Trouern-Trend A."/>
            <person name="McMahon S.M."/>
            <person name="Schaberg P.G."/>
            <person name="Yang J."/>
            <person name="Wegrzyn J.L."/>
            <person name="Swenson N.G."/>
        </authorList>
    </citation>
    <scope>NUCLEOTIDE SEQUENCE</scope>
    <source>
        <strain evidence="8">NS2018</strain>
    </source>
</reference>
<evidence type="ECO:0000313" key="8">
    <source>
        <dbReference type="EMBL" id="KAK0572852.1"/>
    </source>
</evidence>
<keyword evidence="4" id="KW-0472">Membrane</keyword>
<evidence type="ECO:0000256" key="6">
    <source>
        <dbReference type="ARBA" id="ARBA00023180"/>
    </source>
</evidence>
<evidence type="ECO:0000259" key="7">
    <source>
        <dbReference type="Pfam" id="PF01094"/>
    </source>
</evidence>
<keyword evidence="3" id="KW-1133">Transmembrane helix</keyword>
<comment type="subcellular location">
    <subcellularLocation>
        <location evidence="1">Membrane</location>
        <topology evidence="1">Multi-pass membrane protein</topology>
    </subcellularLocation>
</comment>
<dbReference type="SUPFAM" id="SSF53822">
    <property type="entry name" value="Periplasmic binding protein-like I"/>
    <property type="match status" value="1"/>
</dbReference>
<name>A0AA39RHW8_ACESA</name>
<dbReference type="EMBL" id="JAUESC010000388">
    <property type="protein sequence ID" value="KAK0572852.1"/>
    <property type="molecule type" value="Genomic_DNA"/>
</dbReference>
<gene>
    <name evidence="8" type="ORF">LWI29_038163</name>
</gene>
<accession>A0AA39RHW8</accession>
<dbReference type="InterPro" id="IPR015683">
    <property type="entry name" value="Ionotropic_Glu_rcpt"/>
</dbReference>
<comment type="caution">
    <text evidence="8">The sequence shown here is derived from an EMBL/GenBank/DDBJ whole genome shotgun (WGS) entry which is preliminary data.</text>
</comment>
<evidence type="ECO:0000313" key="9">
    <source>
        <dbReference type="Proteomes" id="UP001168877"/>
    </source>
</evidence>